<evidence type="ECO:0008006" key="3">
    <source>
        <dbReference type="Google" id="ProtNLM"/>
    </source>
</evidence>
<name>A0ABN9TA85_9DINO</name>
<proteinExistence type="predicted"/>
<dbReference type="Proteomes" id="UP001189429">
    <property type="component" value="Unassembled WGS sequence"/>
</dbReference>
<evidence type="ECO:0000313" key="2">
    <source>
        <dbReference type="Proteomes" id="UP001189429"/>
    </source>
</evidence>
<feature type="non-terminal residue" evidence="1">
    <location>
        <position position="1"/>
    </location>
</feature>
<gene>
    <name evidence="1" type="ORF">PCOR1329_LOCUS37134</name>
</gene>
<organism evidence="1 2">
    <name type="scientific">Prorocentrum cordatum</name>
    <dbReference type="NCBI Taxonomy" id="2364126"/>
    <lineage>
        <taxon>Eukaryota</taxon>
        <taxon>Sar</taxon>
        <taxon>Alveolata</taxon>
        <taxon>Dinophyceae</taxon>
        <taxon>Prorocentrales</taxon>
        <taxon>Prorocentraceae</taxon>
        <taxon>Prorocentrum</taxon>
    </lineage>
</organism>
<protein>
    <recommendedName>
        <fullName evidence="3">Fe2OG dioxygenase domain-containing protein</fullName>
    </recommendedName>
</protein>
<sequence length="545" mass="57287">LAPRGRLSRATSQPLAGGAGAGRMWRRLAVLLHGPALARPPAGASRGDLAAEIAGLRAEPPEYLRSVREQDGAVIARIALPGCANALAVRVEVPPDWGSSAAPSVSAEADGRHVLVAAGNGSLLLPEHTLAPGWASAPAADRGLGLALGLARRALLSPPSALGVPPGAFGALWLDKGLRLEEELLRGRPAELQRRALDGWHEIGLRSFQGLHRADARELVPLWLRTLLAYRPLHPELLGGGPLRPEWLSPELLRAVAEAEAEGHHPGMRAGAGSTCSDAGPAPGGPVLAMADGLFRLQVLAPPFCRMLAEEVRRFEAWAAADAAQAGAAGEPSVPSPDPLDALGLQWIAQELSDGYLAPLARSLLRDRDVGNPRRASVRHYAPDMEEHPRGFGQAAFGHRDGHAGPRGPIGAHQDSSVFTANIALADAAAGEFNASMLYFLAACFGTATYRRHELTVDMASLPLGTAVMHSGLKRHAFDGVGAGTRMNMVVWLGSSQYERPAFVSPGPWEGALEPDPACLAEDDADYCGHCLGHCGRGGRCRGQK</sequence>
<comment type="caution">
    <text evidence="1">The sequence shown here is derived from an EMBL/GenBank/DDBJ whole genome shotgun (WGS) entry which is preliminary data.</text>
</comment>
<evidence type="ECO:0000313" key="1">
    <source>
        <dbReference type="EMBL" id="CAK0842100.1"/>
    </source>
</evidence>
<accession>A0ABN9TA85</accession>
<feature type="non-terminal residue" evidence="1">
    <location>
        <position position="545"/>
    </location>
</feature>
<keyword evidence="2" id="KW-1185">Reference proteome</keyword>
<dbReference type="EMBL" id="CAUYUJ010014505">
    <property type="protein sequence ID" value="CAK0842100.1"/>
    <property type="molecule type" value="Genomic_DNA"/>
</dbReference>
<reference evidence="1" key="1">
    <citation type="submission" date="2023-10" db="EMBL/GenBank/DDBJ databases">
        <authorList>
            <person name="Chen Y."/>
            <person name="Shah S."/>
            <person name="Dougan E. K."/>
            <person name="Thang M."/>
            <person name="Chan C."/>
        </authorList>
    </citation>
    <scope>NUCLEOTIDE SEQUENCE [LARGE SCALE GENOMIC DNA]</scope>
</reference>